<reference evidence="1 2" key="1">
    <citation type="journal article" date="2011" name="Stand. Genomic Sci.">
        <title>Complete genome sequence of the acetate-degrading sulfate reducer Desulfobacca acetoxidans type strain (ASRB2).</title>
        <authorList>
            <person name="Goker M."/>
            <person name="Teshima H."/>
            <person name="Lapidus A."/>
            <person name="Nolan M."/>
            <person name="Lucas S."/>
            <person name="Hammon N."/>
            <person name="Deshpande S."/>
            <person name="Cheng J.F."/>
            <person name="Tapia R."/>
            <person name="Han C."/>
            <person name="Goodwin L."/>
            <person name="Pitluck S."/>
            <person name="Huntemann M."/>
            <person name="Liolios K."/>
            <person name="Ivanova N."/>
            <person name="Pagani I."/>
            <person name="Mavromatis K."/>
            <person name="Ovchinikova G."/>
            <person name="Pati A."/>
            <person name="Chen A."/>
            <person name="Palaniappan K."/>
            <person name="Land M."/>
            <person name="Hauser L."/>
            <person name="Brambilla E.M."/>
            <person name="Rohde M."/>
            <person name="Spring S."/>
            <person name="Detter J.C."/>
            <person name="Woyke T."/>
            <person name="Bristow J."/>
            <person name="Eisen J.A."/>
            <person name="Markowitz V."/>
            <person name="Hugenholtz P."/>
            <person name="Kyrpides N.C."/>
            <person name="Klenk H.P."/>
        </authorList>
    </citation>
    <scope>NUCLEOTIDE SEQUENCE [LARGE SCALE GENOMIC DNA]</scope>
    <source>
        <strain evidence="2">ATCC 700848 / DSM 11109 / ASRB2</strain>
    </source>
</reference>
<organism evidence="1 2">
    <name type="scientific">Desulfobacca acetoxidans (strain ATCC 700848 / DSM 11109 / ASRB2)</name>
    <dbReference type="NCBI Taxonomy" id="880072"/>
    <lineage>
        <taxon>Bacteria</taxon>
        <taxon>Pseudomonadati</taxon>
        <taxon>Thermodesulfobacteriota</taxon>
        <taxon>Desulfobaccia</taxon>
        <taxon>Desulfobaccales</taxon>
        <taxon>Desulfobaccaceae</taxon>
        <taxon>Desulfobacca</taxon>
    </lineage>
</organism>
<dbReference type="KEGG" id="dao:Desac_0090"/>
<keyword evidence="2" id="KW-1185">Reference proteome</keyword>
<dbReference type="OrthoDB" id="9802125at2"/>
<reference evidence="2" key="2">
    <citation type="submission" date="2011-03" db="EMBL/GenBank/DDBJ databases">
        <title>The complete genome of Desulfobacca acetoxidans DSM 11109.</title>
        <authorList>
            <consortium name="US DOE Joint Genome Institute (JGI-PGF)"/>
            <person name="Lucas S."/>
            <person name="Copeland A."/>
            <person name="Lapidus A."/>
            <person name="Bruce D."/>
            <person name="Goodwin L."/>
            <person name="Pitluck S."/>
            <person name="Peters L."/>
            <person name="Kyrpides N."/>
            <person name="Mavromatis K."/>
            <person name="Ivanova N."/>
            <person name="Ovchinnikova G."/>
            <person name="Teshima H."/>
            <person name="Detter J.C."/>
            <person name="Han C."/>
            <person name="Land M."/>
            <person name="Hauser L."/>
            <person name="Markowitz V."/>
            <person name="Cheng J.-F."/>
            <person name="Hugenholtz P."/>
            <person name="Woyke T."/>
            <person name="Wu D."/>
            <person name="Spring S."/>
            <person name="Schueler E."/>
            <person name="Brambilla E."/>
            <person name="Klenk H.-P."/>
            <person name="Eisen J.A."/>
        </authorList>
    </citation>
    <scope>NUCLEOTIDE SEQUENCE [LARGE SCALE GENOMIC DNA]</scope>
    <source>
        <strain evidence="2">ATCC 700848 / DSM 11109 / ASRB2</strain>
    </source>
</reference>
<dbReference type="EMBL" id="CP002629">
    <property type="protein sequence ID" value="AEB07988.1"/>
    <property type="molecule type" value="Genomic_DNA"/>
</dbReference>
<dbReference type="HOGENOM" id="CLU_577370_0_0_7"/>
<dbReference type="Proteomes" id="UP000000483">
    <property type="component" value="Chromosome"/>
</dbReference>
<gene>
    <name evidence="1" type="ordered locus">Desac_0090</name>
</gene>
<dbReference type="Gene3D" id="1.20.120.1610">
    <property type="match status" value="1"/>
</dbReference>
<dbReference type="AlphaFoldDB" id="F2NJ30"/>
<protein>
    <submittedName>
        <fullName evidence="1">Uncharacterized protein</fullName>
    </submittedName>
</protein>
<sequence length="469" mass="53099">MNPNNTFYTPGTGLPDFEMRIALGLCAAALNAVEPEKIRLVELYDRYCVEIDDDGDVTAKVMKALGWLCQNKISDQSLLLRIPGFRPLHLENQSVGIAKFGKKIANKNSKPKNIFTEKNEIRKGAHASACGHNYSRNDKITGALVSFCPQLGQPPKRDNVTHQITLPLCPFCVVSSLAGTFFFQIDVAINTSDRSKKERFFFLPHFAGIIKGGEMAQYIATAKHISRKIEDIPAPAALLALLSLYPHLIEILRDKVDSFFVGRLDSSGNAPRYEYQVEKSDPKEITFLKNAYNRALVQALLQERIFSQDRSKLLGLLARAFRNIDEKSALDFARTYVGVREGKALLSRKTTDSFAQEIFNMDKSLLEGENFDVIKKIADMLQYFVRERNFGYVDNLRKARDADEFAKLLLDAQREAQSSVLDPKKQYKPYLPGQNTVQQMLQLVNNEKQFRSVQTLVALLAFTYYKKED</sequence>
<dbReference type="STRING" id="880072.Desac_0090"/>
<evidence type="ECO:0000313" key="2">
    <source>
        <dbReference type="Proteomes" id="UP000000483"/>
    </source>
</evidence>
<dbReference type="eggNOG" id="ENOG5033K7J">
    <property type="taxonomic scope" value="Bacteria"/>
</dbReference>
<evidence type="ECO:0000313" key="1">
    <source>
        <dbReference type="EMBL" id="AEB07988.1"/>
    </source>
</evidence>
<dbReference type="RefSeq" id="WP_013705101.1">
    <property type="nucleotide sequence ID" value="NC_015388.1"/>
</dbReference>
<proteinExistence type="predicted"/>
<accession>F2NJ30</accession>
<name>F2NJ30_DESAR</name>